<dbReference type="EMBL" id="KE504237">
    <property type="protein sequence ID" value="EPS94312.1"/>
    <property type="molecule type" value="Genomic_DNA"/>
</dbReference>
<sequence>MSHSVVRFPPPPPTSNNLTSKQRAQLMRSSKKLSQVLGSTPHVLDWASSSATGTTTTHADTPSRSSSFRTDTASPGHRRIKSSPHAERMKASERGSPHPPSRPSTANSSQSHASVSSQVSPSSKGEQAWRTPYDPLHRPPLLKLQPPGQSSRSSRAQRSSTYSDCGSEISIPDSPTAPSFSIPSEAAIRRAKMQRLTRKLGDGVPPELVFPTASWQDSEWESEEDSPLLETPVSDRKLPFSRALPTIPEKRPTTASTETRVEVVATAVQSPCSGKERRHSYRNAIYVIDSPDEHGLGDGWNLVCVGDPSTNRRSTDRCLEPSLKRESTGEVVCLGVSASAGPVGKGRSGRWVEGAVALDQIASPGWHTGNW</sequence>
<gene>
    <name evidence="2" type="ORF">FOMPIDRAFT_1026241</name>
</gene>
<feature type="compositionally biased region" description="Polar residues" evidence="1">
    <location>
        <begin position="62"/>
        <end position="73"/>
    </location>
</feature>
<feature type="compositionally biased region" description="Low complexity" evidence="1">
    <location>
        <begin position="149"/>
        <end position="160"/>
    </location>
</feature>
<proteinExistence type="predicted"/>
<keyword evidence="3" id="KW-1185">Reference proteome</keyword>
<feature type="compositionally biased region" description="Basic and acidic residues" evidence="1">
    <location>
        <begin position="84"/>
        <end position="96"/>
    </location>
</feature>
<dbReference type="eggNOG" id="ENOG502RC0T">
    <property type="taxonomic scope" value="Eukaryota"/>
</dbReference>
<protein>
    <submittedName>
        <fullName evidence="2">Uncharacterized protein</fullName>
    </submittedName>
</protein>
<dbReference type="OrthoDB" id="3215907at2759"/>
<evidence type="ECO:0000256" key="1">
    <source>
        <dbReference type="SAM" id="MobiDB-lite"/>
    </source>
</evidence>
<dbReference type="AlphaFoldDB" id="S8DNW9"/>
<feature type="compositionally biased region" description="Low complexity" evidence="1">
    <location>
        <begin position="47"/>
        <end position="60"/>
    </location>
</feature>
<dbReference type="STRING" id="743788.S8DNW9"/>
<name>S8DNW9_FOMSC</name>
<evidence type="ECO:0000313" key="3">
    <source>
        <dbReference type="Proteomes" id="UP000015241"/>
    </source>
</evidence>
<accession>S8DNW9</accession>
<evidence type="ECO:0000313" key="2">
    <source>
        <dbReference type="EMBL" id="EPS94312.1"/>
    </source>
</evidence>
<dbReference type="InParanoid" id="S8DNW9"/>
<feature type="compositionally biased region" description="Low complexity" evidence="1">
    <location>
        <begin position="103"/>
        <end position="123"/>
    </location>
</feature>
<organism evidence="2 3">
    <name type="scientific">Fomitopsis schrenkii</name>
    <name type="common">Brown rot fungus</name>
    <dbReference type="NCBI Taxonomy" id="2126942"/>
    <lineage>
        <taxon>Eukaryota</taxon>
        <taxon>Fungi</taxon>
        <taxon>Dikarya</taxon>
        <taxon>Basidiomycota</taxon>
        <taxon>Agaricomycotina</taxon>
        <taxon>Agaricomycetes</taxon>
        <taxon>Polyporales</taxon>
        <taxon>Fomitopsis</taxon>
    </lineage>
</organism>
<feature type="region of interest" description="Disordered" evidence="1">
    <location>
        <begin position="1"/>
        <end position="184"/>
    </location>
</feature>
<dbReference type="Proteomes" id="UP000015241">
    <property type="component" value="Unassembled WGS sequence"/>
</dbReference>
<reference evidence="2 3" key="1">
    <citation type="journal article" date="2012" name="Science">
        <title>The Paleozoic origin of enzymatic lignin decomposition reconstructed from 31 fungal genomes.</title>
        <authorList>
            <person name="Floudas D."/>
            <person name="Binder M."/>
            <person name="Riley R."/>
            <person name="Barry K."/>
            <person name="Blanchette R.A."/>
            <person name="Henrissat B."/>
            <person name="Martinez A.T."/>
            <person name="Otillar R."/>
            <person name="Spatafora J.W."/>
            <person name="Yadav J.S."/>
            <person name="Aerts A."/>
            <person name="Benoit I."/>
            <person name="Boyd A."/>
            <person name="Carlson A."/>
            <person name="Copeland A."/>
            <person name="Coutinho P.M."/>
            <person name="de Vries R.P."/>
            <person name="Ferreira P."/>
            <person name="Findley K."/>
            <person name="Foster B."/>
            <person name="Gaskell J."/>
            <person name="Glotzer D."/>
            <person name="Gorecki P."/>
            <person name="Heitman J."/>
            <person name="Hesse C."/>
            <person name="Hori C."/>
            <person name="Igarashi K."/>
            <person name="Jurgens J.A."/>
            <person name="Kallen N."/>
            <person name="Kersten P."/>
            <person name="Kohler A."/>
            <person name="Kuees U."/>
            <person name="Kumar T.K.A."/>
            <person name="Kuo A."/>
            <person name="LaButti K."/>
            <person name="Larrondo L.F."/>
            <person name="Lindquist E."/>
            <person name="Ling A."/>
            <person name="Lombard V."/>
            <person name="Lucas S."/>
            <person name="Lundell T."/>
            <person name="Martin R."/>
            <person name="McLaughlin D.J."/>
            <person name="Morgenstern I."/>
            <person name="Morin E."/>
            <person name="Murat C."/>
            <person name="Nagy L.G."/>
            <person name="Nolan M."/>
            <person name="Ohm R.A."/>
            <person name="Patyshakuliyeva A."/>
            <person name="Rokas A."/>
            <person name="Ruiz-Duenas F.J."/>
            <person name="Sabat G."/>
            <person name="Salamov A."/>
            <person name="Samejima M."/>
            <person name="Schmutz J."/>
            <person name="Slot J.C."/>
            <person name="St John F."/>
            <person name="Stenlid J."/>
            <person name="Sun H."/>
            <person name="Sun S."/>
            <person name="Syed K."/>
            <person name="Tsang A."/>
            <person name="Wiebenga A."/>
            <person name="Young D."/>
            <person name="Pisabarro A."/>
            <person name="Eastwood D.C."/>
            <person name="Martin F."/>
            <person name="Cullen D."/>
            <person name="Grigoriev I.V."/>
            <person name="Hibbett D.S."/>
        </authorList>
    </citation>
    <scope>NUCLEOTIDE SEQUENCE</scope>
    <source>
        <strain evidence="3">FP-58527</strain>
    </source>
</reference>
<dbReference type="HOGENOM" id="CLU_809279_0_0_1"/>